<dbReference type="Pfam" id="PF21056">
    <property type="entry name" value="ZSWIM1-3_RNaseH-like"/>
    <property type="match status" value="1"/>
</dbReference>
<dbReference type="AlphaFoldDB" id="A0AAE1H199"/>
<feature type="domain" description="ZSWIM1/3 RNaseH-like" evidence="1">
    <location>
        <begin position="198"/>
        <end position="306"/>
    </location>
</feature>
<evidence type="ECO:0000313" key="2">
    <source>
        <dbReference type="EMBL" id="KAK3913121.1"/>
    </source>
</evidence>
<gene>
    <name evidence="2" type="ORF">KUF71_022575</name>
</gene>
<evidence type="ECO:0000259" key="1">
    <source>
        <dbReference type="Pfam" id="PF21056"/>
    </source>
</evidence>
<dbReference type="PANTHER" id="PTHR31569:SF4">
    <property type="entry name" value="SWIM-TYPE DOMAIN-CONTAINING PROTEIN"/>
    <property type="match status" value="1"/>
</dbReference>
<reference evidence="2" key="1">
    <citation type="submission" date="2021-07" db="EMBL/GenBank/DDBJ databases">
        <authorList>
            <person name="Catto M.A."/>
            <person name="Jacobson A."/>
            <person name="Kennedy G."/>
            <person name="Labadie P."/>
            <person name="Hunt B.G."/>
            <person name="Srinivasan R."/>
        </authorList>
    </citation>
    <scope>NUCLEOTIDE SEQUENCE</scope>
    <source>
        <strain evidence="2">PL_HMW_Pooled</strain>
        <tissue evidence="2">Head</tissue>
    </source>
</reference>
<proteinExistence type="predicted"/>
<keyword evidence="3" id="KW-1185">Reference proteome</keyword>
<dbReference type="PANTHER" id="PTHR31569">
    <property type="entry name" value="SWIM-TYPE DOMAIN-CONTAINING PROTEIN"/>
    <property type="match status" value="1"/>
</dbReference>
<dbReference type="Proteomes" id="UP001219518">
    <property type="component" value="Unassembled WGS sequence"/>
</dbReference>
<comment type="caution">
    <text evidence="2">The sequence shown here is derived from an EMBL/GenBank/DDBJ whole genome shotgun (WGS) entry which is preliminary data.</text>
</comment>
<reference evidence="2" key="2">
    <citation type="journal article" date="2023" name="BMC Genomics">
        <title>Pest status, molecular evolution, and epigenetic factors derived from the genome assembly of Frankliniella fusca, a thysanopteran phytovirus vector.</title>
        <authorList>
            <person name="Catto M.A."/>
            <person name="Labadie P.E."/>
            <person name="Jacobson A.L."/>
            <person name="Kennedy G.G."/>
            <person name="Srinivasan R."/>
            <person name="Hunt B.G."/>
        </authorList>
    </citation>
    <scope>NUCLEOTIDE SEQUENCE</scope>
    <source>
        <strain evidence="2">PL_HMW_Pooled</strain>
    </source>
</reference>
<dbReference type="EMBL" id="JAHWGI010000309">
    <property type="protein sequence ID" value="KAK3913121.1"/>
    <property type="molecule type" value="Genomic_DNA"/>
</dbReference>
<sequence length="324" mass="36425">MNECHQFHELTFENWSCLPQNRHVKGEALETAKILINGGVKPATLFFNLLGSRSIHYFFSSANINEHINKISQRCRARLKADRTLLKRTQTDRTLLNVAQTDRTLLSVAHTDRTLFLGRVVLYNSHKHTGVLTARDISNLKQKLQKEARGNKTEDQLLIDALNDLIEADPDATIVVGKDEAAETESSDDPEVETIDPAKLKYIFIMTTKMKNLVSKYGKVILMDHTYKINKNRLPLCVIMVTNGNGCGRPVGFAFVVNEQEDTVTSVLKDFRNAIGETVANEVTTVIVDKDPSEIAAISNIFPNALIQLCSFHVTKIFKEKTKK</sequence>
<dbReference type="InterPro" id="IPR052579">
    <property type="entry name" value="Zinc_finger_SWIM"/>
</dbReference>
<organism evidence="2 3">
    <name type="scientific">Frankliniella fusca</name>
    <dbReference type="NCBI Taxonomy" id="407009"/>
    <lineage>
        <taxon>Eukaryota</taxon>
        <taxon>Metazoa</taxon>
        <taxon>Ecdysozoa</taxon>
        <taxon>Arthropoda</taxon>
        <taxon>Hexapoda</taxon>
        <taxon>Insecta</taxon>
        <taxon>Pterygota</taxon>
        <taxon>Neoptera</taxon>
        <taxon>Paraneoptera</taxon>
        <taxon>Thysanoptera</taxon>
        <taxon>Terebrantia</taxon>
        <taxon>Thripoidea</taxon>
        <taxon>Thripidae</taxon>
        <taxon>Frankliniella</taxon>
    </lineage>
</organism>
<name>A0AAE1H199_9NEOP</name>
<dbReference type="InterPro" id="IPR048324">
    <property type="entry name" value="ZSWIM1-3_RNaseH-like"/>
</dbReference>
<protein>
    <submittedName>
        <fullName evidence="2">Protein FAR1-RELATED SEQUENCE 5</fullName>
    </submittedName>
</protein>
<accession>A0AAE1H199</accession>
<evidence type="ECO:0000313" key="3">
    <source>
        <dbReference type="Proteomes" id="UP001219518"/>
    </source>
</evidence>